<gene>
    <name evidence="1" type="ORF">QOL99_17570</name>
</gene>
<protein>
    <recommendedName>
        <fullName evidence="3">Translocation/assembly module TamB</fullName>
    </recommendedName>
</protein>
<proteinExistence type="predicted"/>
<evidence type="ECO:0000313" key="2">
    <source>
        <dbReference type="Proteomes" id="UP001302059"/>
    </source>
</evidence>
<feature type="non-terminal residue" evidence="1">
    <location>
        <position position="167"/>
    </location>
</feature>
<sequence length="167" mass="16957">AGTVAVRGGGRTLAALPSGPLTGRVNLLPRLGGQLQTDLSPFLAPLPADVRAELVAGRLVADVTPDGATLGNSGSRYLGQPLGLRGAVSWQGGVRASAELTHPGTRIPLTYDGRDLAVRGARLDALALRPLVEATGRITADLTVPGLDFGRASGRADVKLAAAGQRA</sequence>
<dbReference type="Proteomes" id="UP001302059">
    <property type="component" value="Unassembled WGS sequence"/>
</dbReference>
<keyword evidence="2" id="KW-1185">Reference proteome</keyword>
<evidence type="ECO:0008006" key="3">
    <source>
        <dbReference type="Google" id="ProtNLM"/>
    </source>
</evidence>
<organism evidence="1 2">
    <name type="scientific">Deinococcus rhizophilus</name>
    <dbReference type="NCBI Taxonomy" id="3049544"/>
    <lineage>
        <taxon>Bacteria</taxon>
        <taxon>Thermotogati</taxon>
        <taxon>Deinococcota</taxon>
        <taxon>Deinococci</taxon>
        <taxon>Deinococcales</taxon>
        <taxon>Deinococcaceae</taxon>
        <taxon>Deinococcus</taxon>
    </lineage>
</organism>
<name>A0ABT7JLW3_9DEIO</name>
<dbReference type="RefSeq" id="WP_285525694.1">
    <property type="nucleotide sequence ID" value="NZ_JASNGB010000401.1"/>
</dbReference>
<feature type="non-terminal residue" evidence="1">
    <location>
        <position position="1"/>
    </location>
</feature>
<evidence type="ECO:0000313" key="1">
    <source>
        <dbReference type="EMBL" id="MDL2345941.1"/>
    </source>
</evidence>
<reference evidence="1 2" key="1">
    <citation type="submission" date="2023-05" db="EMBL/GenBank/DDBJ databases">
        <authorList>
            <person name="Gao F."/>
        </authorList>
    </citation>
    <scope>NUCLEOTIDE SEQUENCE [LARGE SCALE GENOMIC DNA]</scope>
    <source>
        <strain evidence="1 2">MIMF12</strain>
    </source>
</reference>
<comment type="caution">
    <text evidence="1">The sequence shown here is derived from an EMBL/GenBank/DDBJ whole genome shotgun (WGS) entry which is preliminary data.</text>
</comment>
<dbReference type="EMBL" id="JASNGB010000401">
    <property type="protein sequence ID" value="MDL2345941.1"/>
    <property type="molecule type" value="Genomic_DNA"/>
</dbReference>
<accession>A0ABT7JLW3</accession>